<dbReference type="SUPFAM" id="SSF52833">
    <property type="entry name" value="Thioredoxin-like"/>
    <property type="match status" value="2"/>
</dbReference>
<feature type="domain" description="Thioredoxin" evidence="2">
    <location>
        <begin position="1"/>
        <end position="166"/>
    </location>
</feature>
<dbReference type="GO" id="GO:0005634">
    <property type="term" value="C:nucleus"/>
    <property type="evidence" value="ECO:0007669"/>
    <property type="project" value="TreeGrafter"/>
</dbReference>
<reference evidence="3 4" key="1">
    <citation type="journal article" date="2021" name="Elife">
        <title>Chloroplast acquisition without the gene transfer in kleptoplastic sea slugs, Plakobranchus ocellatus.</title>
        <authorList>
            <person name="Maeda T."/>
            <person name="Takahashi S."/>
            <person name="Yoshida T."/>
            <person name="Shimamura S."/>
            <person name="Takaki Y."/>
            <person name="Nagai Y."/>
            <person name="Toyoda A."/>
            <person name="Suzuki Y."/>
            <person name="Arimoto A."/>
            <person name="Ishii H."/>
            <person name="Satoh N."/>
            <person name="Nishiyama T."/>
            <person name="Hasebe M."/>
            <person name="Maruyama T."/>
            <person name="Minagawa J."/>
            <person name="Obokata J."/>
            <person name="Shigenobu S."/>
        </authorList>
    </citation>
    <scope>NUCLEOTIDE SEQUENCE [LARGE SCALE GENOMIC DNA]</scope>
</reference>
<evidence type="ECO:0000259" key="2">
    <source>
        <dbReference type="PROSITE" id="PS51352"/>
    </source>
</evidence>
<dbReference type="PROSITE" id="PS51352">
    <property type="entry name" value="THIOREDOXIN_2"/>
    <property type="match status" value="2"/>
</dbReference>
<evidence type="ECO:0000256" key="1">
    <source>
        <dbReference type="SAM" id="MobiDB-lite"/>
    </source>
</evidence>
<dbReference type="PANTHER" id="PTHR46472:SF1">
    <property type="entry name" value="NUCLEOREDOXIN"/>
    <property type="match status" value="1"/>
</dbReference>
<gene>
    <name evidence="3" type="ORF">PoB_006960800</name>
</gene>
<dbReference type="Pfam" id="PF13905">
    <property type="entry name" value="Thioredoxin_8"/>
    <property type="match status" value="2"/>
</dbReference>
<evidence type="ECO:0000313" key="4">
    <source>
        <dbReference type="Proteomes" id="UP000735302"/>
    </source>
</evidence>
<protein>
    <submittedName>
        <fullName evidence="3">Nucleoredoxin-like</fullName>
    </submittedName>
</protein>
<dbReference type="PANTHER" id="PTHR46472">
    <property type="entry name" value="NUCLEOREDOXIN"/>
    <property type="match status" value="1"/>
</dbReference>
<proteinExistence type="predicted"/>
<dbReference type="InterPro" id="IPR013766">
    <property type="entry name" value="Thioredoxin_domain"/>
</dbReference>
<feature type="domain" description="Thioredoxin" evidence="2">
    <location>
        <begin position="168"/>
        <end position="318"/>
    </location>
</feature>
<dbReference type="Gene3D" id="3.40.30.10">
    <property type="entry name" value="Glutaredoxin"/>
    <property type="match status" value="3"/>
</dbReference>
<sequence>MAHTIESLLGETVQRPCGQEVSVRSLCGKERIVGFYFTASWSPPCRMFTPILTSFYESLRGESRPSGAGNDHLEIVQISWDRDEASFREAAGAAPWLSLPFQDRDRQRKLSRKFGVHGIPRLVLLDGETGRVITRDGFDRLQEDVRGSAFPWRRKPLSDVIKGTLLQAVEGSETPENVEASAVLENHKIVGFYFSAQWCGPCRYFDPELVRAYTALRKQGQSFQVIMISADRSEESFQRHVAGVPWPTVPFEDPRNQTIKTHLGVDGIPMLVLVDSATGVTITMQGRQALTQDPQCLEFPWHPKPIEDLIPLVSVAINERACVILFTDGTDGGLEQGRSVLTAAANKEIEKGEVRDLLFFIAGEDEFSENVRDFADLDDTCPLLVILDSPEQNVYVCPEVKLSPQIASQFVDSFLQGELTPTPIPPMLADESEAERVPESQAAAVV</sequence>
<organism evidence="3 4">
    <name type="scientific">Plakobranchus ocellatus</name>
    <dbReference type="NCBI Taxonomy" id="259542"/>
    <lineage>
        <taxon>Eukaryota</taxon>
        <taxon>Metazoa</taxon>
        <taxon>Spiralia</taxon>
        <taxon>Lophotrochozoa</taxon>
        <taxon>Mollusca</taxon>
        <taxon>Gastropoda</taxon>
        <taxon>Heterobranchia</taxon>
        <taxon>Euthyneura</taxon>
        <taxon>Panpulmonata</taxon>
        <taxon>Sacoglossa</taxon>
        <taxon>Placobranchoidea</taxon>
        <taxon>Plakobranchidae</taxon>
        <taxon>Plakobranchus</taxon>
    </lineage>
</organism>
<evidence type="ECO:0000313" key="3">
    <source>
        <dbReference type="EMBL" id="GFO43103.1"/>
    </source>
</evidence>
<name>A0AAV4DGC9_9GAST</name>
<feature type="region of interest" description="Disordered" evidence="1">
    <location>
        <begin position="424"/>
        <end position="446"/>
    </location>
</feature>
<keyword evidence="4" id="KW-1185">Reference proteome</keyword>
<dbReference type="InterPro" id="IPR012336">
    <property type="entry name" value="Thioredoxin-like_fold"/>
</dbReference>
<dbReference type="GO" id="GO:0004791">
    <property type="term" value="F:thioredoxin-disulfide reductase (NADPH) activity"/>
    <property type="evidence" value="ECO:0007669"/>
    <property type="project" value="TreeGrafter"/>
</dbReference>
<dbReference type="Proteomes" id="UP000735302">
    <property type="component" value="Unassembled WGS sequence"/>
</dbReference>
<comment type="caution">
    <text evidence="3">The sequence shown here is derived from an EMBL/GenBank/DDBJ whole genome shotgun (WGS) entry which is preliminary data.</text>
</comment>
<dbReference type="GO" id="GO:0030178">
    <property type="term" value="P:negative regulation of Wnt signaling pathway"/>
    <property type="evidence" value="ECO:0007669"/>
    <property type="project" value="TreeGrafter"/>
</dbReference>
<dbReference type="GO" id="GO:0031397">
    <property type="term" value="P:negative regulation of protein ubiquitination"/>
    <property type="evidence" value="ECO:0007669"/>
    <property type="project" value="TreeGrafter"/>
</dbReference>
<dbReference type="EMBL" id="BLXT01007857">
    <property type="protein sequence ID" value="GFO43103.1"/>
    <property type="molecule type" value="Genomic_DNA"/>
</dbReference>
<dbReference type="AlphaFoldDB" id="A0AAV4DGC9"/>
<dbReference type="InterPro" id="IPR036249">
    <property type="entry name" value="Thioredoxin-like_sf"/>
</dbReference>
<dbReference type="CDD" id="cd02964">
    <property type="entry name" value="TryX_like_family"/>
    <property type="match status" value="1"/>
</dbReference>
<accession>A0AAV4DGC9</accession>